<evidence type="ECO:0000313" key="5">
    <source>
        <dbReference type="EMBL" id="GEP53613.1"/>
    </source>
</evidence>
<gene>
    <name evidence="5" type="ORF">RSO01_07790</name>
</gene>
<dbReference type="InterPro" id="IPR016143">
    <property type="entry name" value="Citrate_synth-like_sm_a-sub"/>
</dbReference>
<dbReference type="Proteomes" id="UP000321058">
    <property type="component" value="Unassembled WGS sequence"/>
</dbReference>
<dbReference type="OrthoDB" id="9759263at2"/>
<dbReference type="RefSeq" id="WP_147146422.1">
    <property type="nucleotide sequence ID" value="NZ_BKAJ01000013.1"/>
</dbReference>
<dbReference type="GO" id="GO:0006099">
    <property type="term" value="P:tricarboxylic acid cycle"/>
    <property type="evidence" value="ECO:0007669"/>
    <property type="project" value="UniProtKB-UniPathway"/>
</dbReference>
<evidence type="ECO:0000256" key="2">
    <source>
        <dbReference type="ARBA" id="ARBA00010566"/>
    </source>
</evidence>
<dbReference type="InterPro" id="IPR002020">
    <property type="entry name" value="Citrate_synthase"/>
</dbReference>
<dbReference type="Gene3D" id="1.10.580.10">
    <property type="entry name" value="Citrate Synthase, domain 1"/>
    <property type="match status" value="2"/>
</dbReference>
<dbReference type="EMBL" id="BKAJ01000013">
    <property type="protein sequence ID" value="GEP53613.1"/>
    <property type="molecule type" value="Genomic_DNA"/>
</dbReference>
<comment type="similarity">
    <text evidence="2">Belongs to the citrate synthase family.</text>
</comment>
<reference evidence="5 6" key="1">
    <citation type="submission" date="2019-07" db="EMBL/GenBank/DDBJ databases">
        <title>Whole genome shotgun sequence of Reyranella soli NBRC 108950.</title>
        <authorList>
            <person name="Hosoyama A."/>
            <person name="Uohara A."/>
            <person name="Ohji S."/>
            <person name="Ichikawa N."/>
        </authorList>
    </citation>
    <scope>NUCLEOTIDE SEQUENCE [LARGE SCALE GENOMIC DNA]</scope>
    <source>
        <strain evidence="5 6">NBRC 108950</strain>
    </source>
</reference>
<keyword evidence="5" id="KW-0456">Lyase</keyword>
<evidence type="ECO:0000256" key="1">
    <source>
        <dbReference type="ARBA" id="ARBA00004751"/>
    </source>
</evidence>
<accession>A0A512N3U7</accession>
<evidence type="ECO:0000313" key="6">
    <source>
        <dbReference type="Proteomes" id="UP000321058"/>
    </source>
</evidence>
<name>A0A512N3U7_9HYPH</name>
<dbReference type="CDD" id="cd06100">
    <property type="entry name" value="CCL_ACL-C"/>
    <property type="match status" value="1"/>
</dbReference>
<organism evidence="5 6">
    <name type="scientific">Reyranella soli</name>
    <dbReference type="NCBI Taxonomy" id="1230389"/>
    <lineage>
        <taxon>Bacteria</taxon>
        <taxon>Pseudomonadati</taxon>
        <taxon>Pseudomonadota</taxon>
        <taxon>Alphaproteobacteria</taxon>
        <taxon>Hyphomicrobiales</taxon>
        <taxon>Reyranellaceae</taxon>
        <taxon>Reyranella</taxon>
    </lineage>
</organism>
<dbReference type="SUPFAM" id="SSF48256">
    <property type="entry name" value="Citrate synthase"/>
    <property type="match status" value="1"/>
</dbReference>
<dbReference type="Gene3D" id="1.10.230.10">
    <property type="entry name" value="Cytochrome P450-Terp, domain 2"/>
    <property type="match status" value="1"/>
</dbReference>
<dbReference type="AlphaFoldDB" id="A0A512N3U7"/>
<comment type="caution">
    <text evidence="5">The sequence shown here is derived from an EMBL/GenBank/DDBJ whole genome shotgun (WGS) entry which is preliminary data.</text>
</comment>
<comment type="pathway">
    <text evidence="1">Carbohydrate metabolism; tricarboxylic acid cycle; isocitrate from oxaloacetate: step 1/2.</text>
</comment>
<dbReference type="InterPro" id="IPR016142">
    <property type="entry name" value="Citrate_synth-like_lrg_a-sub"/>
</dbReference>
<sequence>MSTRDMTQWETAICKVVSRDGEEEIVVRGHRLSELIGRCSFAETMFLMLQGRLPTPGQARVLDALLVASIEHGIAPPSMISRCFASYGTSIQAAVGSGIAAFGDRMGGLGEQLARLMAGHLVPLGDPATIGEEQLHAVAGAIVDGARREGSRVPGYGIPLHGADPRAPRLLAVAREHGIHGAYCRLAELIEAELAAARGGRAVPMNLDGVGAAIALDLGFDWRATRLFLLTARSVSMGAHFLEEQAQDTTWRHLRADQITYVGAEPDQK</sequence>
<dbReference type="EC" id="2.3.3.16" evidence="3"/>
<dbReference type="GO" id="GO:0005975">
    <property type="term" value="P:carbohydrate metabolic process"/>
    <property type="evidence" value="ECO:0007669"/>
    <property type="project" value="TreeGrafter"/>
</dbReference>
<evidence type="ECO:0000256" key="3">
    <source>
        <dbReference type="ARBA" id="ARBA00012972"/>
    </source>
</evidence>
<keyword evidence="6" id="KW-1185">Reference proteome</keyword>
<dbReference type="UniPathway" id="UPA00223">
    <property type="reaction ID" value="UER00717"/>
</dbReference>
<dbReference type="InterPro" id="IPR036969">
    <property type="entry name" value="Citrate_synthase_sf"/>
</dbReference>
<dbReference type="PANTHER" id="PTHR11739:SF4">
    <property type="entry name" value="CITRATE SYNTHASE, PEROXISOMAL"/>
    <property type="match status" value="1"/>
</dbReference>
<protein>
    <recommendedName>
        <fullName evidence="3">citrate synthase (unknown stereospecificity)</fullName>
        <ecNumber evidence="3">2.3.3.16</ecNumber>
    </recommendedName>
</protein>
<dbReference type="GO" id="GO:0005829">
    <property type="term" value="C:cytosol"/>
    <property type="evidence" value="ECO:0007669"/>
    <property type="project" value="TreeGrafter"/>
</dbReference>
<dbReference type="GO" id="GO:0036440">
    <property type="term" value="F:citrate synthase activity"/>
    <property type="evidence" value="ECO:0007669"/>
    <property type="project" value="UniProtKB-EC"/>
</dbReference>
<dbReference type="Pfam" id="PF00285">
    <property type="entry name" value="Citrate_synt"/>
    <property type="match status" value="1"/>
</dbReference>
<dbReference type="PANTHER" id="PTHR11739">
    <property type="entry name" value="CITRATE SYNTHASE"/>
    <property type="match status" value="1"/>
</dbReference>
<keyword evidence="4" id="KW-0808">Transferase</keyword>
<evidence type="ECO:0000256" key="4">
    <source>
        <dbReference type="ARBA" id="ARBA00022679"/>
    </source>
</evidence>
<dbReference type="GO" id="GO:0016829">
    <property type="term" value="F:lyase activity"/>
    <property type="evidence" value="ECO:0007669"/>
    <property type="project" value="UniProtKB-KW"/>
</dbReference>
<proteinExistence type="inferred from homology"/>